<dbReference type="InterPro" id="IPR014729">
    <property type="entry name" value="Rossmann-like_a/b/a_fold"/>
</dbReference>
<organism evidence="1 2">
    <name type="scientific">Limosilactobacillus gastricus DSM 16045</name>
    <dbReference type="NCBI Taxonomy" id="1423749"/>
    <lineage>
        <taxon>Bacteria</taxon>
        <taxon>Bacillati</taxon>
        <taxon>Bacillota</taxon>
        <taxon>Bacilli</taxon>
        <taxon>Lactobacillales</taxon>
        <taxon>Lactobacillaceae</taxon>
        <taxon>Limosilactobacillus</taxon>
    </lineage>
</organism>
<dbReference type="PANTHER" id="PTHR30336">
    <property type="entry name" value="INNER MEMBRANE PROTEIN, PROBABLE PERMEASE"/>
    <property type="match status" value="1"/>
</dbReference>
<accession>A0A0R1V8C8</accession>
<name>A0A0R1V8C8_9LACO</name>
<gene>
    <name evidence="1" type="ORF">FC60_GL000519</name>
</gene>
<dbReference type="InterPro" id="IPR051599">
    <property type="entry name" value="Cell_Envelope_Assoc"/>
</dbReference>
<dbReference type="RefSeq" id="WP_056937565.1">
    <property type="nucleotide sequence ID" value="NZ_AZFN01000015.1"/>
</dbReference>
<protein>
    <recommendedName>
        <fullName evidence="3">DUF218 domain-containing protein</fullName>
    </recommendedName>
</protein>
<evidence type="ECO:0008006" key="3">
    <source>
        <dbReference type="Google" id="ProtNLM"/>
    </source>
</evidence>
<dbReference type="Gene3D" id="1.10.3620.10">
    <property type="entry name" value="YdcF like domain"/>
    <property type="match status" value="1"/>
</dbReference>
<comment type="caution">
    <text evidence="1">The sequence shown here is derived from an EMBL/GenBank/DDBJ whole genome shotgun (WGS) entry which is preliminary data.</text>
</comment>
<dbReference type="EMBL" id="AZFN01000015">
    <property type="protein sequence ID" value="KRM01725.1"/>
    <property type="molecule type" value="Genomic_DNA"/>
</dbReference>
<keyword evidence="2" id="KW-1185">Reference proteome</keyword>
<dbReference type="PANTHER" id="PTHR30336:SF20">
    <property type="entry name" value="DUF218 DOMAIN-CONTAINING PROTEIN"/>
    <property type="match status" value="1"/>
</dbReference>
<sequence>MDNIEAWNQLTEFCGPRDLPDLSPISIQERLATNQVDVAVLFGGSIIAGGDAFAEAISHGIAKHYVIVGGHGHTTATLRQLMQTELPELQVTDQSEAALFQAYLKTKYDLAADLLETASTNCGNNITNLLALLDAQQIQATSFLLMQDASMQRRMAAGLLKERPQAQIINYATYQVRFVKQGDHLGFDHQPAGMWDLKRYQSLLMGEIPRLRDDEAGYGPRGKHFIAHVEVPALVLAAFEQLRQQYPGLIREANQKFASHK</sequence>
<dbReference type="Gene3D" id="3.40.50.620">
    <property type="entry name" value="HUPs"/>
    <property type="match status" value="1"/>
</dbReference>
<dbReference type="GO" id="GO:0005886">
    <property type="term" value="C:plasma membrane"/>
    <property type="evidence" value="ECO:0007669"/>
    <property type="project" value="TreeGrafter"/>
</dbReference>
<evidence type="ECO:0000313" key="2">
    <source>
        <dbReference type="Proteomes" id="UP000051739"/>
    </source>
</evidence>
<dbReference type="AlphaFoldDB" id="A0A0R1V8C8"/>
<dbReference type="PATRIC" id="fig|1423749.3.peg.523"/>
<dbReference type="Proteomes" id="UP000051739">
    <property type="component" value="Unassembled WGS sequence"/>
</dbReference>
<reference evidence="1 2" key="1">
    <citation type="journal article" date="2015" name="Genome Announc.">
        <title>Expanding the biotechnology potential of lactobacilli through comparative genomics of 213 strains and associated genera.</title>
        <authorList>
            <person name="Sun Z."/>
            <person name="Harris H.M."/>
            <person name="McCann A."/>
            <person name="Guo C."/>
            <person name="Argimon S."/>
            <person name="Zhang W."/>
            <person name="Yang X."/>
            <person name="Jeffery I.B."/>
            <person name="Cooney J.C."/>
            <person name="Kagawa T.F."/>
            <person name="Liu W."/>
            <person name="Song Y."/>
            <person name="Salvetti E."/>
            <person name="Wrobel A."/>
            <person name="Rasinkangas P."/>
            <person name="Parkhill J."/>
            <person name="Rea M.C."/>
            <person name="O'Sullivan O."/>
            <person name="Ritari J."/>
            <person name="Douillard F.P."/>
            <person name="Paul Ross R."/>
            <person name="Yang R."/>
            <person name="Briner A.E."/>
            <person name="Felis G.E."/>
            <person name="de Vos W.M."/>
            <person name="Barrangou R."/>
            <person name="Klaenhammer T.R."/>
            <person name="Caufield P.W."/>
            <person name="Cui Y."/>
            <person name="Zhang H."/>
            <person name="O'Toole P.W."/>
        </authorList>
    </citation>
    <scope>NUCLEOTIDE SEQUENCE [LARGE SCALE GENOMIC DNA]</scope>
    <source>
        <strain evidence="1 2">DSM 16045</strain>
    </source>
</reference>
<evidence type="ECO:0000313" key="1">
    <source>
        <dbReference type="EMBL" id="KRM01725.1"/>
    </source>
</evidence>
<proteinExistence type="predicted"/>